<sequence length="223" mass="24669">LVYPCIFKRDHRNIAAQLGATSEKLVDNMHEVCGETGTTHPFIMFISALEKARPGDRILMIGFGQGANALLFEVTENSTHLAERNGVAGSLANKKAMDNYLKWLKFRDLIQTEMGIRAEAPTQTATTVLWRKNKMILGLVGGKCKECGTPQFPKMDICVKPGCGAFYSQEDYEFADVTARVKTFTADMLSISVDPPAIYGMVQFETGGRLLADFTDCELEDLK</sequence>
<feature type="domain" description="Beta-ketoacyl-[acyl-carrier-protein] synthase III C-terminal" evidence="2">
    <location>
        <begin position="11"/>
        <end position="68"/>
    </location>
</feature>
<gene>
    <name evidence="3" type="ORF">S01H4_58028</name>
</gene>
<name>X1CTI0_9ZZZZ</name>
<dbReference type="AlphaFoldDB" id="X1CTI0"/>
<evidence type="ECO:0000313" key="3">
    <source>
        <dbReference type="EMBL" id="GAH11781.1"/>
    </source>
</evidence>
<feature type="non-terminal residue" evidence="3">
    <location>
        <position position="223"/>
    </location>
</feature>
<evidence type="ECO:0000259" key="2">
    <source>
        <dbReference type="Pfam" id="PF08541"/>
    </source>
</evidence>
<proteinExistence type="predicted"/>
<accession>X1CTI0</accession>
<keyword evidence="1" id="KW-0808">Transferase</keyword>
<dbReference type="InterPro" id="IPR016039">
    <property type="entry name" value="Thiolase-like"/>
</dbReference>
<organism evidence="3">
    <name type="scientific">marine sediment metagenome</name>
    <dbReference type="NCBI Taxonomy" id="412755"/>
    <lineage>
        <taxon>unclassified sequences</taxon>
        <taxon>metagenomes</taxon>
        <taxon>ecological metagenomes</taxon>
    </lineage>
</organism>
<dbReference type="SUPFAM" id="SSF53901">
    <property type="entry name" value="Thiolase-like"/>
    <property type="match status" value="1"/>
</dbReference>
<dbReference type="SUPFAM" id="SSF50249">
    <property type="entry name" value="Nucleic acid-binding proteins"/>
    <property type="match status" value="1"/>
</dbReference>
<feature type="non-terminal residue" evidence="3">
    <location>
        <position position="1"/>
    </location>
</feature>
<dbReference type="GO" id="GO:0016746">
    <property type="term" value="F:acyltransferase activity"/>
    <property type="evidence" value="ECO:0007669"/>
    <property type="project" value="InterPro"/>
</dbReference>
<protein>
    <recommendedName>
        <fullName evidence="2">Beta-ketoacyl-[acyl-carrier-protein] synthase III C-terminal domain-containing protein</fullName>
    </recommendedName>
</protein>
<comment type="caution">
    <text evidence="3">The sequence shown here is derived from an EMBL/GenBank/DDBJ whole genome shotgun (WGS) entry which is preliminary data.</text>
</comment>
<dbReference type="EMBL" id="BART01033850">
    <property type="protein sequence ID" value="GAH11781.1"/>
    <property type="molecule type" value="Genomic_DNA"/>
</dbReference>
<evidence type="ECO:0000256" key="1">
    <source>
        <dbReference type="ARBA" id="ARBA00022679"/>
    </source>
</evidence>
<reference evidence="3" key="1">
    <citation type="journal article" date="2014" name="Front. Microbiol.">
        <title>High frequency of phylogenetically diverse reductive dehalogenase-homologous genes in deep subseafloor sedimentary metagenomes.</title>
        <authorList>
            <person name="Kawai M."/>
            <person name="Futagami T."/>
            <person name="Toyoda A."/>
            <person name="Takaki Y."/>
            <person name="Nishi S."/>
            <person name="Hori S."/>
            <person name="Arai W."/>
            <person name="Tsubouchi T."/>
            <person name="Morono Y."/>
            <person name="Uchiyama I."/>
            <person name="Ito T."/>
            <person name="Fujiyama A."/>
            <person name="Inagaki F."/>
            <person name="Takami H."/>
        </authorList>
    </citation>
    <scope>NUCLEOTIDE SEQUENCE</scope>
    <source>
        <strain evidence="3">Expedition CK06-06</strain>
    </source>
</reference>
<dbReference type="Pfam" id="PF08541">
    <property type="entry name" value="ACP_syn_III_C"/>
    <property type="match status" value="1"/>
</dbReference>
<dbReference type="InterPro" id="IPR013747">
    <property type="entry name" value="ACP_syn_III_C"/>
</dbReference>
<dbReference type="Gene3D" id="3.40.47.10">
    <property type="match status" value="1"/>
</dbReference>
<dbReference type="InterPro" id="IPR012340">
    <property type="entry name" value="NA-bd_OB-fold"/>
</dbReference>